<sequence>MRNECESIGTKKALHASSAPFVSAVPVSLLPYIAFVLLSAAFLSTFYFTTLPKKSFSSHEALVIVLASLEAGFGIVALFNAVGVYV</sequence>
<accession>A0ACD0NWQ3</accession>
<dbReference type="Proteomes" id="UP000245626">
    <property type="component" value="Unassembled WGS sequence"/>
</dbReference>
<evidence type="ECO:0000313" key="2">
    <source>
        <dbReference type="Proteomes" id="UP000245626"/>
    </source>
</evidence>
<dbReference type="EMBL" id="KZ819955">
    <property type="protein sequence ID" value="PWN50231.1"/>
    <property type="molecule type" value="Genomic_DNA"/>
</dbReference>
<reference evidence="1 2" key="1">
    <citation type="journal article" date="2018" name="Mol. Biol. Evol.">
        <title>Broad Genomic Sampling Reveals a Smut Pathogenic Ancestry of the Fungal Clade Ustilaginomycotina.</title>
        <authorList>
            <person name="Kijpornyongpan T."/>
            <person name="Mondo S.J."/>
            <person name="Barry K."/>
            <person name="Sandor L."/>
            <person name="Lee J."/>
            <person name="Lipzen A."/>
            <person name="Pangilinan J."/>
            <person name="LaButti K."/>
            <person name="Hainaut M."/>
            <person name="Henrissat B."/>
            <person name="Grigoriev I.V."/>
            <person name="Spatafora J.W."/>
            <person name="Aime M.C."/>
        </authorList>
    </citation>
    <scope>NUCLEOTIDE SEQUENCE [LARGE SCALE GENOMIC DNA]</scope>
    <source>
        <strain evidence="1 2">SA 807</strain>
    </source>
</reference>
<gene>
    <name evidence="1" type="ORF">IE53DRAFT_316181</name>
</gene>
<evidence type="ECO:0000313" key="1">
    <source>
        <dbReference type="EMBL" id="PWN50231.1"/>
    </source>
</evidence>
<protein>
    <submittedName>
        <fullName evidence="1">Uncharacterized protein</fullName>
    </submittedName>
</protein>
<proteinExistence type="predicted"/>
<name>A0ACD0NWQ3_9BASI</name>
<keyword evidence="2" id="KW-1185">Reference proteome</keyword>
<organism evidence="1 2">
    <name type="scientific">Violaceomyces palustris</name>
    <dbReference type="NCBI Taxonomy" id="1673888"/>
    <lineage>
        <taxon>Eukaryota</taxon>
        <taxon>Fungi</taxon>
        <taxon>Dikarya</taxon>
        <taxon>Basidiomycota</taxon>
        <taxon>Ustilaginomycotina</taxon>
        <taxon>Ustilaginomycetes</taxon>
        <taxon>Violaceomycetales</taxon>
        <taxon>Violaceomycetaceae</taxon>
        <taxon>Violaceomyces</taxon>
    </lineage>
</organism>